<evidence type="ECO:0000313" key="3">
    <source>
        <dbReference type="Proteomes" id="UP001596492"/>
    </source>
</evidence>
<name>A0ABW2IK35_9PROT</name>
<evidence type="ECO:0000256" key="1">
    <source>
        <dbReference type="SAM" id="SignalP"/>
    </source>
</evidence>
<evidence type="ECO:0000313" key="2">
    <source>
        <dbReference type="EMBL" id="MFC7291352.1"/>
    </source>
</evidence>
<comment type="caution">
    <text evidence="2">The sequence shown here is derived from an EMBL/GenBank/DDBJ whole genome shotgun (WGS) entry which is preliminary data.</text>
</comment>
<feature type="signal peptide" evidence="1">
    <location>
        <begin position="1"/>
        <end position="15"/>
    </location>
</feature>
<proteinExistence type="predicted"/>
<feature type="chain" id="PRO_5046439709" description="Lipoprotein" evidence="1">
    <location>
        <begin position="16"/>
        <end position="100"/>
    </location>
</feature>
<keyword evidence="3" id="KW-1185">Reference proteome</keyword>
<evidence type="ECO:0008006" key="4">
    <source>
        <dbReference type="Google" id="ProtNLM"/>
    </source>
</evidence>
<sequence length="100" mass="10818">MKFKLVLLCAAISLAACNSEPELDLSGIQNACEAEAKGDVNCACIVDYVEENLDAELLEQLAQGAMESGEDGLERVSDTFTAEDKKTSRRVFRDGLKACQ</sequence>
<accession>A0ABW2IK35</accession>
<dbReference type="RefSeq" id="WP_382166546.1">
    <property type="nucleotide sequence ID" value="NZ_JBHTBR010000002.1"/>
</dbReference>
<organism evidence="2 3">
    <name type="scientific">Hirschia litorea</name>
    <dbReference type="NCBI Taxonomy" id="1199156"/>
    <lineage>
        <taxon>Bacteria</taxon>
        <taxon>Pseudomonadati</taxon>
        <taxon>Pseudomonadota</taxon>
        <taxon>Alphaproteobacteria</taxon>
        <taxon>Hyphomonadales</taxon>
        <taxon>Hyphomonadaceae</taxon>
        <taxon>Hirschia</taxon>
    </lineage>
</organism>
<dbReference type="PROSITE" id="PS51257">
    <property type="entry name" value="PROKAR_LIPOPROTEIN"/>
    <property type="match status" value="1"/>
</dbReference>
<gene>
    <name evidence="2" type="ORF">ACFQS8_06965</name>
</gene>
<protein>
    <recommendedName>
        <fullName evidence="4">Lipoprotein</fullName>
    </recommendedName>
</protein>
<dbReference type="Proteomes" id="UP001596492">
    <property type="component" value="Unassembled WGS sequence"/>
</dbReference>
<keyword evidence="1" id="KW-0732">Signal</keyword>
<reference evidence="3" key="1">
    <citation type="journal article" date="2019" name="Int. J. Syst. Evol. Microbiol.">
        <title>The Global Catalogue of Microorganisms (GCM) 10K type strain sequencing project: providing services to taxonomists for standard genome sequencing and annotation.</title>
        <authorList>
            <consortium name="The Broad Institute Genomics Platform"/>
            <consortium name="The Broad Institute Genome Sequencing Center for Infectious Disease"/>
            <person name="Wu L."/>
            <person name="Ma J."/>
        </authorList>
    </citation>
    <scope>NUCLEOTIDE SEQUENCE [LARGE SCALE GENOMIC DNA]</scope>
    <source>
        <strain evidence="3">CCUG 51308</strain>
    </source>
</reference>
<dbReference type="EMBL" id="JBHTBR010000002">
    <property type="protein sequence ID" value="MFC7291352.1"/>
    <property type="molecule type" value="Genomic_DNA"/>
</dbReference>